<evidence type="ECO:0000313" key="3">
    <source>
        <dbReference type="Proteomes" id="UP000075881"/>
    </source>
</evidence>
<sequence length="35" mass="3887">MLLLLLLRQHPGPYPRSQSIVPVHSDLHSPRPAGC</sequence>
<accession>A0A182KJ32</accession>
<evidence type="ECO:0000256" key="1">
    <source>
        <dbReference type="SAM" id="MobiDB-lite"/>
    </source>
</evidence>
<evidence type="ECO:0000313" key="2">
    <source>
        <dbReference type="EnsemblMetazoa" id="ACHR014435-PA"/>
    </source>
</evidence>
<dbReference type="EnsemblMetazoa" id="ACHR014435-RA">
    <property type="protein sequence ID" value="ACHR014435-PA"/>
    <property type="gene ID" value="ACHR014435"/>
</dbReference>
<protein>
    <submittedName>
        <fullName evidence="2">Uncharacterized protein</fullName>
    </submittedName>
</protein>
<dbReference type="Proteomes" id="UP000075881">
    <property type="component" value="Unassembled WGS sequence"/>
</dbReference>
<reference evidence="3" key="1">
    <citation type="submission" date="2013-03" db="EMBL/GenBank/DDBJ databases">
        <title>The Genome Sequence of Anopheles christyi ACHKN1017.</title>
        <authorList>
            <consortium name="The Broad Institute Genomics Platform"/>
            <person name="Neafsey D.E."/>
            <person name="Besansky N."/>
            <person name="Walker B."/>
            <person name="Young S.K."/>
            <person name="Zeng Q."/>
            <person name="Gargeya S."/>
            <person name="Fitzgerald M."/>
            <person name="Haas B."/>
            <person name="Abouelleil A."/>
            <person name="Allen A.W."/>
            <person name="Alvarado L."/>
            <person name="Arachchi H.M."/>
            <person name="Berlin A.M."/>
            <person name="Chapman S.B."/>
            <person name="Gainer-Dewar J."/>
            <person name="Goldberg J."/>
            <person name="Griggs A."/>
            <person name="Gujja S."/>
            <person name="Hansen M."/>
            <person name="Howarth C."/>
            <person name="Imamovic A."/>
            <person name="Ireland A."/>
            <person name="Larimer J."/>
            <person name="McCowan C."/>
            <person name="Murphy C."/>
            <person name="Pearson M."/>
            <person name="Poon T.W."/>
            <person name="Priest M."/>
            <person name="Roberts A."/>
            <person name="Saif S."/>
            <person name="Shea T."/>
            <person name="Sisk P."/>
            <person name="Sykes S."/>
            <person name="Wortman J."/>
            <person name="Nusbaum C."/>
            <person name="Birren B."/>
        </authorList>
    </citation>
    <scope>NUCLEOTIDE SEQUENCE [LARGE SCALE GENOMIC DNA]</scope>
    <source>
        <strain evidence="3">ACHKN1017</strain>
    </source>
</reference>
<feature type="region of interest" description="Disordered" evidence="1">
    <location>
        <begin position="14"/>
        <end position="35"/>
    </location>
</feature>
<dbReference type="AlphaFoldDB" id="A0A182KJ32"/>
<organism evidence="2 3">
    <name type="scientific">Anopheles christyi</name>
    <dbReference type="NCBI Taxonomy" id="43041"/>
    <lineage>
        <taxon>Eukaryota</taxon>
        <taxon>Metazoa</taxon>
        <taxon>Ecdysozoa</taxon>
        <taxon>Arthropoda</taxon>
        <taxon>Hexapoda</taxon>
        <taxon>Insecta</taxon>
        <taxon>Pterygota</taxon>
        <taxon>Neoptera</taxon>
        <taxon>Endopterygota</taxon>
        <taxon>Diptera</taxon>
        <taxon>Nematocera</taxon>
        <taxon>Culicoidea</taxon>
        <taxon>Culicidae</taxon>
        <taxon>Anophelinae</taxon>
        <taxon>Anopheles</taxon>
    </lineage>
</organism>
<reference evidence="2" key="2">
    <citation type="submission" date="2020-05" db="UniProtKB">
        <authorList>
            <consortium name="EnsemblMetazoa"/>
        </authorList>
    </citation>
    <scope>IDENTIFICATION</scope>
    <source>
        <strain evidence="2">ACHKN1017</strain>
    </source>
</reference>
<keyword evidence="3" id="KW-1185">Reference proteome</keyword>
<dbReference type="VEuPathDB" id="VectorBase:ACHR014435"/>
<proteinExistence type="predicted"/>
<name>A0A182KJ32_9DIPT</name>